<evidence type="ECO:0000256" key="1">
    <source>
        <dbReference type="SAM" id="MobiDB-lite"/>
    </source>
</evidence>
<protein>
    <submittedName>
        <fullName evidence="2">Uncharacterized protein</fullName>
    </submittedName>
</protein>
<keyword evidence="3" id="KW-1185">Reference proteome</keyword>
<evidence type="ECO:0000313" key="3">
    <source>
        <dbReference type="Proteomes" id="UP000272025"/>
    </source>
</evidence>
<name>A0A3N2PVE3_SODAK</name>
<reference evidence="2 3" key="1">
    <citation type="journal article" date="2018" name="Mol. Ecol.">
        <title>The obligate alkalophilic soda-lake fungus Sodiomyces alkalinus has shifted to a protein diet.</title>
        <authorList>
            <person name="Grum-Grzhimaylo A.A."/>
            <person name="Falkoski D.L."/>
            <person name="van den Heuvel J."/>
            <person name="Valero-Jimenez C.A."/>
            <person name="Min B."/>
            <person name="Choi I.G."/>
            <person name="Lipzen A."/>
            <person name="Daum C.G."/>
            <person name="Aanen D.K."/>
            <person name="Tsang A."/>
            <person name="Henrissat B."/>
            <person name="Bilanenko E.N."/>
            <person name="de Vries R.P."/>
            <person name="van Kan J.A.L."/>
            <person name="Grigoriev I.V."/>
            <person name="Debets A.J.M."/>
        </authorList>
    </citation>
    <scope>NUCLEOTIDE SEQUENCE [LARGE SCALE GENOMIC DNA]</scope>
    <source>
        <strain evidence="2 3">F11</strain>
    </source>
</reference>
<feature type="region of interest" description="Disordered" evidence="1">
    <location>
        <begin position="113"/>
        <end position="134"/>
    </location>
</feature>
<organism evidence="2 3">
    <name type="scientific">Sodiomyces alkalinus (strain CBS 110278 / VKM F-3762 / F11)</name>
    <name type="common">Alkaliphilic filamentous fungus</name>
    <dbReference type="NCBI Taxonomy" id="1314773"/>
    <lineage>
        <taxon>Eukaryota</taxon>
        <taxon>Fungi</taxon>
        <taxon>Dikarya</taxon>
        <taxon>Ascomycota</taxon>
        <taxon>Pezizomycotina</taxon>
        <taxon>Sordariomycetes</taxon>
        <taxon>Hypocreomycetidae</taxon>
        <taxon>Glomerellales</taxon>
        <taxon>Plectosphaerellaceae</taxon>
        <taxon>Sodiomyces</taxon>
    </lineage>
</organism>
<dbReference type="AlphaFoldDB" id="A0A3N2PVE3"/>
<gene>
    <name evidence="2" type="ORF">SODALDRAFT_360675</name>
</gene>
<dbReference type="GeneID" id="39582776"/>
<evidence type="ECO:0000313" key="2">
    <source>
        <dbReference type="EMBL" id="ROT38316.1"/>
    </source>
</evidence>
<accession>A0A3N2PVE3</accession>
<dbReference type="Proteomes" id="UP000272025">
    <property type="component" value="Unassembled WGS sequence"/>
</dbReference>
<feature type="compositionally biased region" description="Basic residues" evidence="1">
    <location>
        <begin position="113"/>
        <end position="123"/>
    </location>
</feature>
<sequence>MKSYKWVLQGCFGEHLAGYITYRSSEVTQEWKQNVAIPTLKTRQTEYPYLAHSAEHGHHGVSLSASQYTNHHYPRVVEIHYPTKRRRRRPNVINLRFGPDRLEFCHQTWHRQPRSTLPRGRKAKRDETPKNEPLPTAALVLPGCATFATSRKIHNACCAIYFNAEECTLNTW</sequence>
<dbReference type="RefSeq" id="XP_028466122.1">
    <property type="nucleotide sequence ID" value="XM_028614298.1"/>
</dbReference>
<proteinExistence type="predicted"/>
<dbReference type="EMBL" id="ML119056">
    <property type="protein sequence ID" value="ROT38316.1"/>
    <property type="molecule type" value="Genomic_DNA"/>
</dbReference>